<name>A0A0B1Z483_9PSED</name>
<evidence type="ECO:0000259" key="1">
    <source>
        <dbReference type="Pfam" id="PF13539"/>
    </source>
</evidence>
<dbReference type="Pfam" id="PF13539">
    <property type="entry name" value="Peptidase_M15_4"/>
    <property type="match status" value="1"/>
</dbReference>
<comment type="caution">
    <text evidence="2">The sequence shown here is derived from an EMBL/GenBank/DDBJ whole genome shotgun (WGS) entry which is preliminary data.</text>
</comment>
<dbReference type="GO" id="GO:0008233">
    <property type="term" value="F:peptidase activity"/>
    <property type="evidence" value="ECO:0007669"/>
    <property type="project" value="InterPro"/>
</dbReference>
<dbReference type="InterPro" id="IPR039561">
    <property type="entry name" value="Peptidase_M15C"/>
</dbReference>
<sequence length="155" mass="17720">MTNFKLGDVSIFELKNVHEDLVSVVKRALELTVQDFVVHDGIRSVVEQKKLMTAGASKTMDSRHLTGHAVDLVPYINGKLRWEWEPIYKIADAVRIAAKELEIPIRWGGAWDINFTDSEALPEYLVLDYVNRLKKTGKKAFIDGPHFELPRKTYP</sequence>
<evidence type="ECO:0000313" key="3">
    <source>
        <dbReference type="Proteomes" id="UP000030949"/>
    </source>
</evidence>
<proteinExistence type="predicted"/>
<dbReference type="EMBL" id="JQGJ01000002">
    <property type="protein sequence ID" value="KHK65874.1"/>
    <property type="molecule type" value="Genomic_DNA"/>
</dbReference>
<dbReference type="InterPro" id="IPR009045">
    <property type="entry name" value="Zn_M74/Hedgehog-like"/>
</dbReference>
<dbReference type="RefSeq" id="WP_039588939.1">
    <property type="nucleotide sequence ID" value="NZ_JQGJ02000004.1"/>
</dbReference>
<dbReference type="SUPFAM" id="SSF55166">
    <property type="entry name" value="Hedgehog/DD-peptidase"/>
    <property type="match status" value="1"/>
</dbReference>
<dbReference type="CDD" id="cd14845">
    <property type="entry name" value="L-Ala-D-Glu_peptidase_like"/>
    <property type="match status" value="1"/>
</dbReference>
<gene>
    <name evidence="2" type="ORF">JZ00_03610</name>
</gene>
<protein>
    <submittedName>
        <fullName evidence="2">Endolysin</fullName>
    </submittedName>
</protein>
<accession>A0A0B1Z483</accession>
<feature type="domain" description="Peptidase M15C" evidence="1">
    <location>
        <begin position="57"/>
        <end position="112"/>
    </location>
</feature>
<evidence type="ECO:0000313" key="2">
    <source>
        <dbReference type="EMBL" id="KHK65874.1"/>
    </source>
</evidence>
<reference evidence="3" key="1">
    <citation type="submission" date="2015-03" db="EMBL/GenBank/DDBJ databases">
        <title>Pseudomonas frederiksbergensis hydrocarbon degrader.</title>
        <authorList>
            <person name="Brown L.M."/>
            <person name="Ruiz O.N."/>
            <person name="Mueller S."/>
            <person name="Gunasekera T.S."/>
        </authorList>
    </citation>
    <scope>NUCLEOTIDE SEQUENCE [LARGE SCALE GENOMIC DNA]</scope>
    <source>
        <strain evidence="3">SI8</strain>
    </source>
</reference>
<dbReference type="OrthoDB" id="8479979at2"/>
<dbReference type="Proteomes" id="UP000030949">
    <property type="component" value="Unassembled WGS sequence"/>
</dbReference>
<dbReference type="Gene3D" id="3.30.1380.10">
    <property type="match status" value="1"/>
</dbReference>
<organism evidence="2 3">
    <name type="scientific">Pseudomonas frederiksbergensis</name>
    <dbReference type="NCBI Taxonomy" id="104087"/>
    <lineage>
        <taxon>Bacteria</taxon>
        <taxon>Pseudomonadati</taxon>
        <taxon>Pseudomonadota</taxon>
        <taxon>Gammaproteobacteria</taxon>
        <taxon>Pseudomonadales</taxon>
        <taxon>Pseudomonadaceae</taxon>
        <taxon>Pseudomonas</taxon>
    </lineage>
</organism>
<dbReference type="AlphaFoldDB" id="A0A0B1Z483"/>